<accession>A0A0T6BLI3</accession>
<dbReference type="AlphaFoldDB" id="A0A0T6BLI3"/>
<sequence length="158" mass="18404">MSAALEQTIRTIFREELHPFKKELILIKDEVSFIKKDLASVKGEVGFLKKDFTSLKDEMSTLKKDLTSFKKEFTSFKVKTLAHQKHFDHFKTEVFSMLGALKEAQEKTQAELSAFKLDTGKKFDKLFQRTSFFDHNLNEMTKEIAASRRDIEKLKFNA</sequence>
<dbReference type="OrthoDB" id="2940940at2"/>
<keyword evidence="4" id="KW-1185">Reference proteome</keyword>
<reference evidence="1 3" key="1">
    <citation type="journal article" date="2015" name="Int. J. Syst. Evol. Microbiol.">
        <title>Bacillus glycinifermentans sp. nov., isolated from fermented soybean paste.</title>
        <authorList>
            <person name="Kim S.J."/>
            <person name="Dunlap C.A."/>
            <person name="Kwon S.W."/>
            <person name="Rooney A.P."/>
        </authorList>
    </citation>
    <scope>NUCLEOTIDE SEQUENCE [LARGE SCALE GENOMIC DNA]</scope>
    <source>
        <strain evidence="1 3">GO-13</strain>
    </source>
</reference>
<dbReference type="Proteomes" id="UP001341297">
    <property type="component" value="Unassembled WGS sequence"/>
</dbReference>
<reference evidence="1" key="2">
    <citation type="submission" date="2015-10" db="EMBL/GenBank/DDBJ databases">
        <authorList>
            <person name="Gilbert D.G."/>
        </authorList>
    </citation>
    <scope>NUCLEOTIDE SEQUENCE</scope>
    <source>
        <strain evidence="1">GO-13</strain>
    </source>
</reference>
<organism evidence="1 3">
    <name type="scientific">Bacillus glycinifermentans</name>
    <dbReference type="NCBI Taxonomy" id="1664069"/>
    <lineage>
        <taxon>Bacteria</taxon>
        <taxon>Bacillati</taxon>
        <taxon>Bacillota</taxon>
        <taxon>Bacilli</taxon>
        <taxon>Bacillales</taxon>
        <taxon>Bacillaceae</taxon>
        <taxon>Bacillus</taxon>
    </lineage>
</organism>
<gene>
    <name evidence="1" type="ORF">AB447_222895</name>
    <name evidence="2" type="ORF">P8828_17005</name>
</gene>
<dbReference type="EMBL" id="JARRTL010000018">
    <property type="protein sequence ID" value="MEC0486489.1"/>
    <property type="molecule type" value="Genomic_DNA"/>
</dbReference>
<evidence type="ECO:0000313" key="1">
    <source>
        <dbReference type="EMBL" id="KRT92042.1"/>
    </source>
</evidence>
<name>A0A0T6BLI3_9BACI</name>
<dbReference type="Gene3D" id="6.10.250.3110">
    <property type="match status" value="1"/>
</dbReference>
<comment type="caution">
    <text evidence="1">The sequence shown here is derived from an EMBL/GenBank/DDBJ whole genome shotgun (WGS) entry which is preliminary data.</text>
</comment>
<reference evidence="2 4" key="3">
    <citation type="submission" date="2023-03" db="EMBL/GenBank/DDBJ databases">
        <title>Agriculturally important microbes genome sequencing.</title>
        <authorList>
            <person name="Dunlap C."/>
        </authorList>
    </citation>
    <scope>NUCLEOTIDE SEQUENCE [LARGE SCALE GENOMIC DNA]</scope>
    <source>
        <strain evidence="2 4">CBP-3203</strain>
    </source>
</reference>
<dbReference type="EMBL" id="LECW02000035">
    <property type="protein sequence ID" value="KRT92042.1"/>
    <property type="molecule type" value="Genomic_DNA"/>
</dbReference>
<evidence type="ECO:0000313" key="2">
    <source>
        <dbReference type="EMBL" id="MEC0486489.1"/>
    </source>
</evidence>
<dbReference type="RefSeq" id="WP_057957685.1">
    <property type="nucleotide sequence ID" value="NZ_CP023481.1"/>
</dbReference>
<protein>
    <submittedName>
        <fullName evidence="1">Uncharacterized protein</fullName>
    </submittedName>
</protein>
<proteinExistence type="predicted"/>
<evidence type="ECO:0000313" key="4">
    <source>
        <dbReference type="Proteomes" id="UP001341297"/>
    </source>
</evidence>
<evidence type="ECO:0000313" key="3">
    <source>
        <dbReference type="Proteomes" id="UP000036168"/>
    </source>
</evidence>
<dbReference type="Proteomes" id="UP000036168">
    <property type="component" value="Unassembled WGS sequence"/>
</dbReference>
<dbReference type="STRING" id="1664069.BGLY_0877"/>